<dbReference type="Proteomes" id="UP000482800">
    <property type="component" value="Unassembled WGS sequence"/>
</dbReference>
<dbReference type="Gene3D" id="3.10.180.10">
    <property type="entry name" value="2,3-Dihydroxybiphenyl 1,2-Dioxygenase, domain 1"/>
    <property type="match status" value="1"/>
</dbReference>
<accession>A0A6V8KY57</accession>
<protein>
    <submittedName>
        <fullName evidence="2">Glyoxalase</fullName>
    </submittedName>
</protein>
<comment type="caution">
    <text evidence="2">The sequence shown here is derived from an EMBL/GenBank/DDBJ whole genome shotgun (WGS) entry which is preliminary data.</text>
</comment>
<feature type="domain" description="Glyoxalase-like" evidence="1">
    <location>
        <begin position="12"/>
        <end position="122"/>
    </location>
</feature>
<reference evidence="2 3" key="1">
    <citation type="submission" date="2020-03" db="EMBL/GenBank/DDBJ databases">
        <title>Whole genome shotgun sequence of Phytohabitans houttuyneae NBRC 108639.</title>
        <authorList>
            <person name="Komaki H."/>
            <person name="Tamura T."/>
        </authorList>
    </citation>
    <scope>NUCLEOTIDE SEQUENCE [LARGE SCALE GENOMIC DNA]</scope>
    <source>
        <strain evidence="2 3">NBRC 108639</strain>
    </source>
</reference>
<dbReference type="EMBL" id="BLPF01000004">
    <property type="protein sequence ID" value="GFJ85465.1"/>
    <property type="molecule type" value="Genomic_DNA"/>
</dbReference>
<dbReference type="AlphaFoldDB" id="A0A6V8KY57"/>
<name>A0A6V8KY57_9ACTN</name>
<evidence type="ECO:0000259" key="1">
    <source>
        <dbReference type="Pfam" id="PF18029"/>
    </source>
</evidence>
<dbReference type="InterPro" id="IPR029068">
    <property type="entry name" value="Glyas_Bleomycin-R_OHBP_Dase"/>
</dbReference>
<dbReference type="PANTHER" id="PTHR35908">
    <property type="entry name" value="HYPOTHETICAL FUSION PROTEIN"/>
    <property type="match status" value="1"/>
</dbReference>
<organism evidence="2 3">
    <name type="scientific">Phytohabitans houttuyneae</name>
    <dbReference type="NCBI Taxonomy" id="1076126"/>
    <lineage>
        <taxon>Bacteria</taxon>
        <taxon>Bacillati</taxon>
        <taxon>Actinomycetota</taxon>
        <taxon>Actinomycetes</taxon>
        <taxon>Micromonosporales</taxon>
        <taxon>Micromonosporaceae</taxon>
    </lineage>
</organism>
<reference evidence="2 3" key="2">
    <citation type="submission" date="2020-03" db="EMBL/GenBank/DDBJ databases">
        <authorList>
            <person name="Ichikawa N."/>
            <person name="Kimura A."/>
            <person name="Kitahashi Y."/>
            <person name="Uohara A."/>
        </authorList>
    </citation>
    <scope>NUCLEOTIDE SEQUENCE [LARGE SCALE GENOMIC DNA]</scope>
    <source>
        <strain evidence="2 3">NBRC 108639</strain>
    </source>
</reference>
<dbReference type="SUPFAM" id="SSF54593">
    <property type="entry name" value="Glyoxalase/Bleomycin resistance protein/Dihydroxybiphenyl dioxygenase"/>
    <property type="match status" value="1"/>
</dbReference>
<gene>
    <name evidence="2" type="ORF">Phou_096450</name>
</gene>
<keyword evidence="3" id="KW-1185">Reference proteome</keyword>
<proteinExistence type="predicted"/>
<evidence type="ECO:0000313" key="3">
    <source>
        <dbReference type="Proteomes" id="UP000482800"/>
    </source>
</evidence>
<dbReference type="Pfam" id="PF18029">
    <property type="entry name" value="Glyoxalase_6"/>
    <property type="match status" value="1"/>
</dbReference>
<sequence length="133" mass="14739">MLAGMSSSIRWISYDCADPYPLSRFYAAVTGWPTDDEDQPDHDECAVLPPSPGHPGLLFTRVPEGKTVKNRLHLDLQPTDRTRDEEVERVVALGATVLDDRRRGDGKGWVVLTDPEGNEFCMNTSPAERGEVA</sequence>
<dbReference type="InterPro" id="IPR041581">
    <property type="entry name" value="Glyoxalase_6"/>
</dbReference>
<evidence type="ECO:0000313" key="2">
    <source>
        <dbReference type="EMBL" id="GFJ85465.1"/>
    </source>
</evidence>
<dbReference type="PANTHER" id="PTHR35908:SF1">
    <property type="entry name" value="CONSERVED PROTEIN"/>
    <property type="match status" value="1"/>
</dbReference>